<dbReference type="RefSeq" id="WP_250857182.1">
    <property type="nucleotide sequence ID" value="NZ_JAGSOJ010000001.1"/>
</dbReference>
<dbReference type="PROSITE" id="PS00758">
    <property type="entry name" value="ARGE_DAPE_CPG2_1"/>
    <property type="match status" value="1"/>
</dbReference>
<keyword evidence="5" id="KW-0862">Zinc</keyword>
<dbReference type="GO" id="GO:0008233">
    <property type="term" value="F:peptidase activity"/>
    <property type="evidence" value="ECO:0007669"/>
    <property type="project" value="UniProtKB-KW"/>
</dbReference>
<keyword evidence="4" id="KW-0378">Hydrolase</keyword>
<dbReference type="Gene3D" id="3.40.630.10">
    <property type="entry name" value="Zn peptidases"/>
    <property type="match status" value="1"/>
</dbReference>
<accession>A0A9J6NVM3</accession>
<protein>
    <submittedName>
        <fullName evidence="7">M20/M25/M40 family metallo-hydrolase</fullName>
    </submittedName>
</protein>
<evidence type="ECO:0000313" key="8">
    <source>
        <dbReference type="Proteomes" id="UP001056429"/>
    </source>
</evidence>
<keyword evidence="2" id="KW-0645">Protease</keyword>
<evidence type="ECO:0000313" key="7">
    <source>
        <dbReference type="EMBL" id="MCM1988315.1"/>
    </source>
</evidence>
<dbReference type="FunFam" id="3.40.630.10:FF:000027">
    <property type="entry name" value="N-fatty-acyl-amino acid synthase/hydrolase PM20D1"/>
    <property type="match status" value="1"/>
</dbReference>
<dbReference type="Pfam" id="PF01546">
    <property type="entry name" value="Peptidase_M20"/>
    <property type="match status" value="1"/>
</dbReference>
<evidence type="ECO:0000256" key="4">
    <source>
        <dbReference type="ARBA" id="ARBA00022801"/>
    </source>
</evidence>
<dbReference type="PANTHER" id="PTHR45962">
    <property type="entry name" value="N-FATTY-ACYL-AMINO ACID SYNTHASE/HYDROLASE PM20D1"/>
    <property type="match status" value="1"/>
</dbReference>
<reference evidence="7" key="1">
    <citation type="journal article" date="2021" name="mSystems">
        <title>Bacteria and Archaea Synergistically Convert Glycine Betaine to Biogenic Methane in the Formosa Cold Seep of the South China Sea.</title>
        <authorList>
            <person name="Li L."/>
            <person name="Zhang W."/>
            <person name="Zhang S."/>
            <person name="Song L."/>
            <person name="Sun Q."/>
            <person name="Zhang H."/>
            <person name="Xiang H."/>
            <person name="Dong X."/>
        </authorList>
    </citation>
    <scope>NUCLEOTIDE SEQUENCE</scope>
    <source>
        <strain evidence="7">ZWT</strain>
    </source>
</reference>
<dbReference type="InterPro" id="IPR011650">
    <property type="entry name" value="Peptidase_M20_dimer"/>
</dbReference>
<sequence>MKLVLIGIFLVAFLGYKVACFKTKRRKSSIKFIEADINMDKATQRFAEGIKIPTISFSDYNKVDWSQFEKFRNHLEKSYPQIHSTMEKILVNEHSLVYKWIGSDDSLKPVLITAHQDVVPIEEGTENDWKEQPFSGAIVDDFIWGRGTLDTKITIFSAFEAAEYMISKGLSPKRTTYFAFGHDEEVGGTEGALKIAELFEQEKLEFEYVIDEGGCVVEGALSNIPRPIGYVGIGEKGYANIRINTTGTGGHSSMPPKHTSLGNLAKIISKLEKNQMKLQISKYTEQFLSYIGPEMSFLNRVLIANLWLFRPVLKIALSKNNSGNALLRTTTAATMANASMEPNVLPQSSSATFNFRIAPHDSTGKLMEHIENVIKDIPHEVDILRLEAPSEISPINTYGFHLIEECAYKLYPDALVAPYIVMAGTDARKYENVCENIYRFTPYSITNEELGSIHSTNERISLENYKNCIDFFINLISGE</sequence>
<dbReference type="GO" id="GO:0006508">
    <property type="term" value="P:proteolysis"/>
    <property type="evidence" value="ECO:0007669"/>
    <property type="project" value="UniProtKB-KW"/>
</dbReference>
<comment type="similarity">
    <text evidence="1">Belongs to the peptidase M20A family.</text>
</comment>
<dbReference type="InterPro" id="IPR001261">
    <property type="entry name" value="ArgE/DapE_CS"/>
</dbReference>
<evidence type="ECO:0000256" key="2">
    <source>
        <dbReference type="ARBA" id="ARBA00022670"/>
    </source>
</evidence>
<keyword evidence="8" id="KW-1185">Reference proteome</keyword>
<evidence type="ECO:0000256" key="5">
    <source>
        <dbReference type="ARBA" id="ARBA00022833"/>
    </source>
</evidence>
<dbReference type="InterPro" id="IPR036264">
    <property type="entry name" value="Bact_exopeptidase_dim_dom"/>
</dbReference>
<dbReference type="EMBL" id="JAGSOJ010000001">
    <property type="protein sequence ID" value="MCM1988315.1"/>
    <property type="molecule type" value="Genomic_DNA"/>
</dbReference>
<evidence type="ECO:0000256" key="1">
    <source>
        <dbReference type="ARBA" id="ARBA00006247"/>
    </source>
</evidence>
<comment type="caution">
    <text evidence="7">The sequence shown here is derived from an EMBL/GenBank/DDBJ whole genome shotgun (WGS) entry which is preliminary data.</text>
</comment>
<dbReference type="PANTHER" id="PTHR45962:SF1">
    <property type="entry name" value="N-FATTY-ACYL-AMINO ACID SYNTHASE_HYDROLASE PM20D1"/>
    <property type="match status" value="1"/>
</dbReference>
<evidence type="ECO:0000259" key="6">
    <source>
        <dbReference type="Pfam" id="PF07687"/>
    </source>
</evidence>
<dbReference type="InterPro" id="IPR047177">
    <property type="entry name" value="Pept_M20A"/>
</dbReference>
<name>A0A9J6NVM3_9CLOT</name>
<reference evidence="7" key="2">
    <citation type="submission" date="2021-04" db="EMBL/GenBank/DDBJ databases">
        <authorList>
            <person name="Dong X."/>
        </authorList>
    </citation>
    <scope>NUCLEOTIDE SEQUENCE</scope>
    <source>
        <strain evidence="7">ZWT</strain>
    </source>
</reference>
<evidence type="ECO:0000256" key="3">
    <source>
        <dbReference type="ARBA" id="ARBA00022723"/>
    </source>
</evidence>
<dbReference type="Gene3D" id="1.10.150.900">
    <property type="match status" value="1"/>
</dbReference>
<proteinExistence type="inferred from homology"/>
<feature type="domain" description="Peptidase M20 dimerisation" evidence="6">
    <location>
        <begin position="233"/>
        <end position="379"/>
    </location>
</feature>
<dbReference type="AlphaFoldDB" id="A0A9J6NVM3"/>
<organism evidence="7 8">
    <name type="scientific">Oceanirhabdus seepicola</name>
    <dbReference type="NCBI Taxonomy" id="2828781"/>
    <lineage>
        <taxon>Bacteria</taxon>
        <taxon>Bacillati</taxon>
        <taxon>Bacillota</taxon>
        <taxon>Clostridia</taxon>
        <taxon>Eubacteriales</taxon>
        <taxon>Clostridiaceae</taxon>
        <taxon>Oceanirhabdus</taxon>
    </lineage>
</organism>
<dbReference type="Proteomes" id="UP001056429">
    <property type="component" value="Unassembled WGS sequence"/>
</dbReference>
<dbReference type="Pfam" id="PF07687">
    <property type="entry name" value="M20_dimer"/>
    <property type="match status" value="1"/>
</dbReference>
<keyword evidence="3" id="KW-0479">Metal-binding</keyword>
<dbReference type="SUPFAM" id="SSF53187">
    <property type="entry name" value="Zn-dependent exopeptidases"/>
    <property type="match status" value="1"/>
</dbReference>
<dbReference type="InterPro" id="IPR002933">
    <property type="entry name" value="Peptidase_M20"/>
</dbReference>
<dbReference type="SUPFAM" id="SSF55031">
    <property type="entry name" value="Bacterial exopeptidase dimerisation domain"/>
    <property type="match status" value="1"/>
</dbReference>
<gene>
    <name evidence="7" type="ORF">KDK92_01075</name>
</gene>
<dbReference type="GO" id="GO:0046872">
    <property type="term" value="F:metal ion binding"/>
    <property type="evidence" value="ECO:0007669"/>
    <property type="project" value="UniProtKB-KW"/>
</dbReference>
<dbReference type="Gene3D" id="3.30.70.360">
    <property type="match status" value="1"/>
</dbReference>